<evidence type="ECO:0000313" key="4">
    <source>
        <dbReference type="EMBL" id="CAE0366067.1"/>
    </source>
</evidence>
<feature type="chain" id="PRO_5030716613" description="Methyltransferase type 12 domain-containing protein" evidence="2">
    <location>
        <begin position="18"/>
        <end position="503"/>
    </location>
</feature>
<evidence type="ECO:0000259" key="3">
    <source>
        <dbReference type="Pfam" id="PF08242"/>
    </source>
</evidence>
<keyword evidence="2" id="KW-0732">Signal</keyword>
<protein>
    <recommendedName>
        <fullName evidence="3">Methyltransferase type 12 domain-containing protein</fullName>
    </recommendedName>
</protein>
<organism evidence="4">
    <name type="scientific">Aureoumbra lagunensis</name>
    <dbReference type="NCBI Taxonomy" id="44058"/>
    <lineage>
        <taxon>Eukaryota</taxon>
        <taxon>Sar</taxon>
        <taxon>Stramenopiles</taxon>
        <taxon>Ochrophyta</taxon>
        <taxon>Pelagophyceae</taxon>
        <taxon>Pelagomonadales</taxon>
        <taxon>Aureoumbra</taxon>
    </lineage>
</organism>
<evidence type="ECO:0000256" key="2">
    <source>
        <dbReference type="SAM" id="SignalP"/>
    </source>
</evidence>
<dbReference type="InterPro" id="IPR011990">
    <property type="entry name" value="TPR-like_helical_dom_sf"/>
</dbReference>
<dbReference type="Pfam" id="PF08242">
    <property type="entry name" value="Methyltransf_12"/>
    <property type="match status" value="1"/>
</dbReference>
<dbReference type="PROSITE" id="PS50005">
    <property type="entry name" value="TPR"/>
    <property type="match status" value="1"/>
</dbReference>
<sequence>MLIKFVVGICALMRAKGLVPALSSQMLQRNVFVRASAKELLVTGNTYYMRGELESARQRYEQCLTSDDDDHRTQLDCAVNLASVSLDLGDEEGAEKLYRKVLSQSMHIDAAHNLASLLQRRSGYNTTNRKSLLFEAAGLYRQVLRQDNERWDAWANLGSAILHSEQADLDAARCLQRAILLIEKSAQDNEQIRQATATAYFGLGSALIRFDQDEAQKAFDDEDFILLRFDNPQIAVLETAQNALRTAIALCGNNNQVLKAKAEHALMIATNSTTSSRASPLFVKALFDDFAQDFDDRLIGDLQYRVPQLIAQALMARRRKYCGFLDAGCGTGLAALELIDRSILNKNATIIGVDLSDSMIAKAQVRGIYDALLVGDLCDDSIYQRLVPEFISNPLDLIVAADVFCYLGDLEPLLSRFSQNLSIEGDLIFTVETLNSNNQNTEHWALGPSGRYAHSPKYIANLATSLGLSCIELQSIVARLENSKPVNSTLFLFQKKKNPQRRE</sequence>
<feature type="domain" description="Methyltransferase type 12" evidence="3">
    <location>
        <begin position="325"/>
        <end position="426"/>
    </location>
</feature>
<dbReference type="InterPro" id="IPR013217">
    <property type="entry name" value="Methyltransf_12"/>
</dbReference>
<dbReference type="Gene3D" id="1.25.40.10">
    <property type="entry name" value="Tetratricopeptide repeat domain"/>
    <property type="match status" value="2"/>
</dbReference>
<feature type="repeat" description="TPR" evidence="1">
    <location>
        <begin position="37"/>
        <end position="70"/>
    </location>
</feature>
<proteinExistence type="predicted"/>
<dbReference type="PANTHER" id="PTHR43861">
    <property type="entry name" value="TRANS-ACONITATE 2-METHYLTRANSFERASE-RELATED"/>
    <property type="match status" value="1"/>
</dbReference>
<accession>A0A7S3NGG0</accession>
<dbReference type="AlphaFoldDB" id="A0A7S3NGG0"/>
<reference evidence="4" key="1">
    <citation type="submission" date="2021-01" db="EMBL/GenBank/DDBJ databases">
        <authorList>
            <person name="Corre E."/>
            <person name="Pelletier E."/>
            <person name="Niang G."/>
            <person name="Scheremetjew M."/>
            <person name="Finn R."/>
            <person name="Kale V."/>
            <person name="Holt S."/>
            <person name="Cochrane G."/>
            <person name="Meng A."/>
            <person name="Brown T."/>
            <person name="Cohen L."/>
        </authorList>
    </citation>
    <scope>NUCLEOTIDE SEQUENCE</scope>
    <source>
        <strain evidence="4">CCMP1510</strain>
    </source>
</reference>
<gene>
    <name evidence="4" type="ORF">ALAG00032_LOCUS6811</name>
</gene>
<dbReference type="Gene3D" id="3.40.50.150">
    <property type="entry name" value="Vaccinia Virus protein VP39"/>
    <property type="match status" value="1"/>
</dbReference>
<dbReference type="SUPFAM" id="SSF53335">
    <property type="entry name" value="S-adenosyl-L-methionine-dependent methyltransferases"/>
    <property type="match status" value="1"/>
</dbReference>
<dbReference type="EMBL" id="HBIJ01009760">
    <property type="protein sequence ID" value="CAE0366067.1"/>
    <property type="molecule type" value="Transcribed_RNA"/>
</dbReference>
<keyword evidence="1" id="KW-0802">TPR repeat</keyword>
<dbReference type="InterPro" id="IPR019734">
    <property type="entry name" value="TPR_rpt"/>
</dbReference>
<dbReference type="CDD" id="cd02440">
    <property type="entry name" value="AdoMet_MTases"/>
    <property type="match status" value="1"/>
</dbReference>
<name>A0A7S3NGG0_9STRA</name>
<evidence type="ECO:0000256" key="1">
    <source>
        <dbReference type="PROSITE-ProRule" id="PRU00339"/>
    </source>
</evidence>
<dbReference type="InterPro" id="IPR029063">
    <property type="entry name" value="SAM-dependent_MTases_sf"/>
</dbReference>
<dbReference type="SUPFAM" id="SSF48452">
    <property type="entry name" value="TPR-like"/>
    <property type="match status" value="2"/>
</dbReference>
<feature type="signal peptide" evidence="2">
    <location>
        <begin position="1"/>
        <end position="17"/>
    </location>
</feature>